<dbReference type="AlphaFoldDB" id="A0A437Q7T3"/>
<name>A0A437Q7T3_9GAMM</name>
<dbReference type="Pfam" id="PF03235">
    <property type="entry name" value="GmrSD_N"/>
    <property type="match status" value="1"/>
</dbReference>
<sequence>MSQQSQTNKVPTAEILSVKSLFSRALTIPEYQRPYKWQEQHVNQLLDDLIYHQNKNTYRLGTVVLHQHSTHNDERHVVDGQQRLVTLAIICHLLKVEEFAPTFLNQMFSASITQQNVKHNAAVINSRLASNDTNRAALKEFIWEKCQFVCVTLHDLSEAFQFFDSQNSRGKALEPHDLLKAYHLREIPDSAEAIKLKCVEDWEADISPSKEGILPLHNIMADYLFRIRQWSIGESGIKFDKEKIDVFKGVNIDSVTYPWAESLKATDCMVAHYNAEISRRWDRAQRKYPFQLTQPMINGQRFFEYVQHYIHLWTDLFITPHPQLEDILNQITGPNAYAGHYRVGDHYIKNLFFCAVMFYYDKFADAELAKAAQLCLRWAYKERIEKQRISLASADNLATDTNSLFRRIQRAQHPHEVLSAYIEPPHRFDASKMEKLMAYDPFFAKPEGKNNDE</sequence>
<dbReference type="InterPro" id="IPR004919">
    <property type="entry name" value="GmrSD_N"/>
</dbReference>
<evidence type="ECO:0000259" key="1">
    <source>
        <dbReference type="Pfam" id="PF03235"/>
    </source>
</evidence>
<reference evidence="3 4" key="1">
    <citation type="submission" date="2019-01" db="EMBL/GenBank/DDBJ databases">
        <authorList>
            <person name="Chen W.-M."/>
        </authorList>
    </citation>
    <scope>NUCLEOTIDE SEQUENCE [LARGE SCALE GENOMIC DNA]</scope>
    <source>
        <strain evidence="3 4">HPM-16</strain>
    </source>
</reference>
<dbReference type="RefSeq" id="WP_127694073.1">
    <property type="nucleotide sequence ID" value="NZ_SACQ01000004.1"/>
</dbReference>
<dbReference type="EMBL" id="SACQ01000004">
    <property type="protein sequence ID" value="RVU30538.1"/>
    <property type="molecule type" value="Genomic_DNA"/>
</dbReference>
<comment type="caution">
    <text evidence="3">The sequence shown here is derived from an EMBL/GenBank/DDBJ whole genome shotgun (WGS) entry which is preliminary data.</text>
</comment>
<dbReference type="Pfam" id="PF25202">
    <property type="entry name" value="DUF7834"/>
    <property type="match status" value="1"/>
</dbReference>
<feature type="domain" description="GmrSD restriction endonucleases N-terminal" evidence="1">
    <location>
        <begin position="19"/>
        <end position="183"/>
    </location>
</feature>
<feature type="domain" description="DUF7834" evidence="2">
    <location>
        <begin position="195"/>
        <end position="432"/>
    </location>
</feature>
<dbReference type="Proteomes" id="UP000282818">
    <property type="component" value="Unassembled WGS sequence"/>
</dbReference>
<gene>
    <name evidence="3" type="ORF">EOE65_09445</name>
</gene>
<evidence type="ECO:0000259" key="2">
    <source>
        <dbReference type="Pfam" id="PF25202"/>
    </source>
</evidence>
<keyword evidence="4" id="KW-1185">Reference proteome</keyword>
<organism evidence="3 4">
    <name type="scientific">Neptunomonas marina</name>
    <dbReference type="NCBI Taxonomy" id="1815562"/>
    <lineage>
        <taxon>Bacteria</taxon>
        <taxon>Pseudomonadati</taxon>
        <taxon>Pseudomonadota</taxon>
        <taxon>Gammaproteobacteria</taxon>
        <taxon>Oceanospirillales</taxon>
        <taxon>Oceanospirillaceae</taxon>
        <taxon>Neptunomonas</taxon>
    </lineage>
</organism>
<protein>
    <submittedName>
        <fullName evidence="3">DUF262 domain-containing protein</fullName>
    </submittedName>
</protein>
<dbReference type="PANTHER" id="PTHR35149:SF2">
    <property type="entry name" value="DUF262 DOMAIN-CONTAINING PROTEIN"/>
    <property type="match status" value="1"/>
</dbReference>
<evidence type="ECO:0000313" key="4">
    <source>
        <dbReference type="Proteomes" id="UP000282818"/>
    </source>
</evidence>
<accession>A0A437Q7T3</accession>
<dbReference type="PANTHER" id="PTHR35149">
    <property type="entry name" value="SLL5132 PROTEIN"/>
    <property type="match status" value="1"/>
</dbReference>
<evidence type="ECO:0000313" key="3">
    <source>
        <dbReference type="EMBL" id="RVU30538.1"/>
    </source>
</evidence>
<dbReference type="InterPro" id="IPR057156">
    <property type="entry name" value="DUF7834"/>
</dbReference>
<proteinExistence type="predicted"/>